<evidence type="ECO:0000313" key="2">
    <source>
        <dbReference type="Proteomes" id="UP000678545"/>
    </source>
</evidence>
<keyword evidence="2" id="KW-1185">Reference proteome</keyword>
<reference evidence="1" key="1">
    <citation type="submission" date="2021-04" db="EMBL/GenBank/DDBJ databases">
        <title>novel species isolated from subtropical streams in China.</title>
        <authorList>
            <person name="Lu H."/>
        </authorList>
    </citation>
    <scope>NUCLEOTIDE SEQUENCE</scope>
    <source>
        <strain evidence="1">FT137W</strain>
    </source>
</reference>
<proteinExistence type="predicted"/>
<accession>A0A941E312</accession>
<dbReference type="Proteomes" id="UP000678545">
    <property type="component" value="Unassembled WGS sequence"/>
</dbReference>
<dbReference type="RefSeq" id="WP_212676563.1">
    <property type="nucleotide sequence ID" value="NZ_JAGSPJ010000007.1"/>
</dbReference>
<gene>
    <name evidence="1" type="ORF">KDM90_15575</name>
</gene>
<comment type="caution">
    <text evidence="1">The sequence shown here is derived from an EMBL/GenBank/DDBJ whole genome shotgun (WGS) entry which is preliminary data.</text>
</comment>
<name>A0A941E312_9BURK</name>
<dbReference type="EMBL" id="JAGSPJ010000007">
    <property type="protein sequence ID" value="MBR7801430.1"/>
    <property type="molecule type" value="Genomic_DNA"/>
</dbReference>
<protein>
    <submittedName>
        <fullName evidence="1">Uncharacterized protein</fullName>
    </submittedName>
</protein>
<evidence type="ECO:0000313" key="1">
    <source>
        <dbReference type="EMBL" id="MBR7801430.1"/>
    </source>
</evidence>
<organism evidence="1 2">
    <name type="scientific">Undibacterium fentianense</name>
    <dbReference type="NCBI Taxonomy" id="2828728"/>
    <lineage>
        <taxon>Bacteria</taxon>
        <taxon>Pseudomonadati</taxon>
        <taxon>Pseudomonadota</taxon>
        <taxon>Betaproteobacteria</taxon>
        <taxon>Burkholderiales</taxon>
        <taxon>Oxalobacteraceae</taxon>
        <taxon>Undibacterium</taxon>
    </lineage>
</organism>
<sequence>MSNFHHVQFISWELYTGPCKDLAHPERSTYAGLRSDTTDHRTDVASQCRDIEARLAFIADALEQAHALADPSPQTLKIFMAPEFLCRGAGGAYLHDLLNGWVGAAPSNFCLSTPFDHAWPGLFGGMQRIAAQAQYADYLLVFGSAVSASFPTALSSNGRYELDPSQPGEVYNTTLIQRGGAEHRSSCYAARKQYVSGIDFLKWCGDALHHTNHTVVPADPESVIPKDVLGVTEGGARFTLPSIQHADGSLIDFGIEICLDHAYSGGCRRNEFGRLRTANQSVTIQLVPSGGMVLNPDSIRLLPEAGPTPYSYAFNCDGYTSLDFRVFGSHTQIWNGANGDEVPVENRLIEVGGGDPFPGTQLRRVATECTTHFGPVLAEQLWKSSAEAKGAGYVRVMQVMPLKPLS</sequence>
<dbReference type="AlphaFoldDB" id="A0A941E312"/>